<dbReference type="PANTHER" id="PTHR31779">
    <property type="entry name" value="2-NITROPROPANE DIOXYGENASE FAMILY, PUTATIVE (AFU_ORTHOLOGUE AFUA_2G17430)-RELATED"/>
    <property type="match status" value="1"/>
</dbReference>
<protein>
    <recommendedName>
        <fullName evidence="10">Xylanolytic transcriptional activator regulatory domain-containing protein</fullName>
    </recommendedName>
</protein>
<dbReference type="GO" id="GO:0003700">
    <property type="term" value="F:DNA-binding transcription factor activity"/>
    <property type="evidence" value="ECO:0007669"/>
    <property type="project" value="TreeGrafter"/>
</dbReference>
<keyword evidence="7" id="KW-0238">DNA-binding</keyword>
<keyword evidence="3" id="KW-0479">Metal-binding</keyword>
<sequence length="788" mass="86001">MALGIDPTNAPRLRLFAWNVFLGSRKSNHIPVSQSITQILSWPEVEELVSIYFAKVDPCYGFVDRRSLERRMRTYWTNDETETSSFEAVMCGVAALGLLFSRRNVVDAELDLVETAKRILEESISLHPSLDIVTAWVLRVAYMRMTAPAHAAWMASCMLMHTLEAAGIHSTHVLNWSADESGQPLTPEIRKRILGVAQHLNIWMSFDIGRSRVHLQTLDFDLPAPREGGYTTELLELLPHSENLNPDKILAQCNLTLLLCRRLRTLNFHFQGSLLSQVLTVTARGIKAAQDLLDDCAPWHHVVNVPFQIICILLALDTPAAIAQLNDGIKTLSNIQLVYPTDAAKEALSTACLLIHLHRKRKEADLKTLSEIVSTYSPSVLFDQTIPSQPQTINDWGSTWLETLPEMPDLQTFDIDRFLNGSSEWSIPGDWTQGFCDMNALLKKAYPWIKLPLIVSAPMLGAATPALAASVSQAGGIGFLAGGTKPAELDNLLTKTSALFSCKSHLHNSVLPIGVGFQNWGCDLDVMSPIFQKHCVAAIWLFAPKQLSDFSAWAQEIRSVSEGRTQVWVQVGTVFGALEVMKLARPDVIVVQGTDAGGHGLRQSASIISLLPETKDALKAAGYPHVPVLAAGGIAESRGVAAALTLGAAGVVMGTRFLAASEAGIAKGWQNEIIRVKDGGITTRRSTLCDRLKETVGWPQHYDGRAIINKGHSDEEAGLSDAENVRMYKEGLKRGDGAWGDHGRMVTYAGTGVGLIKDRKSAAAIVEETSSGASEILQRCAGTVSSRL</sequence>
<evidence type="ECO:0000256" key="9">
    <source>
        <dbReference type="ARBA" id="ARBA00023242"/>
    </source>
</evidence>
<keyword evidence="9" id="KW-0539">Nucleus</keyword>
<evidence type="ECO:0000256" key="3">
    <source>
        <dbReference type="ARBA" id="ARBA00022723"/>
    </source>
</evidence>
<dbReference type="InterPro" id="IPR007219">
    <property type="entry name" value="XnlR_reg_dom"/>
</dbReference>
<evidence type="ECO:0000313" key="11">
    <source>
        <dbReference type="EMBL" id="CAD0088057.1"/>
    </source>
</evidence>
<name>A0A9N8PAU6_9PEZI</name>
<dbReference type="EMBL" id="CAIJEN010000006">
    <property type="protein sequence ID" value="CAD0088057.1"/>
    <property type="molecule type" value="Genomic_DNA"/>
</dbReference>
<dbReference type="GO" id="GO:0018580">
    <property type="term" value="F:nitronate monooxygenase activity"/>
    <property type="evidence" value="ECO:0007669"/>
    <property type="project" value="InterPro"/>
</dbReference>
<evidence type="ECO:0000256" key="5">
    <source>
        <dbReference type="ARBA" id="ARBA00023002"/>
    </source>
</evidence>
<dbReference type="InterPro" id="IPR013785">
    <property type="entry name" value="Aldolase_TIM"/>
</dbReference>
<keyword evidence="12" id="KW-1185">Reference proteome</keyword>
<evidence type="ECO:0000313" key="12">
    <source>
        <dbReference type="Proteomes" id="UP000716446"/>
    </source>
</evidence>
<dbReference type="Gene3D" id="3.20.20.70">
    <property type="entry name" value="Aldolase class I"/>
    <property type="match status" value="1"/>
</dbReference>
<dbReference type="InterPro" id="IPR052478">
    <property type="entry name" value="Metabolite_Synth_Reg"/>
</dbReference>
<dbReference type="CDD" id="cd04730">
    <property type="entry name" value="NPD_like"/>
    <property type="match status" value="1"/>
</dbReference>
<dbReference type="Pfam" id="PF03060">
    <property type="entry name" value="NMO"/>
    <property type="match status" value="1"/>
</dbReference>
<keyword evidence="4" id="KW-0862">Zinc</keyword>
<keyword evidence="1" id="KW-0285">Flavoprotein</keyword>
<feature type="domain" description="Xylanolytic transcriptional activator regulatory" evidence="10">
    <location>
        <begin position="50"/>
        <end position="227"/>
    </location>
</feature>
<evidence type="ECO:0000256" key="7">
    <source>
        <dbReference type="ARBA" id="ARBA00023125"/>
    </source>
</evidence>
<dbReference type="GO" id="GO:0003677">
    <property type="term" value="F:DNA binding"/>
    <property type="evidence" value="ECO:0007669"/>
    <property type="project" value="UniProtKB-KW"/>
</dbReference>
<gene>
    <name evidence="11" type="ORF">AWRI4619_LOCUS5175</name>
</gene>
<dbReference type="InterPro" id="IPR004136">
    <property type="entry name" value="NMO"/>
</dbReference>
<comment type="caution">
    <text evidence="11">The sequence shown here is derived from an EMBL/GenBank/DDBJ whole genome shotgun (WGS) entry which is preliminary data.</text>
</comment>
<dbReference type="Pfam" id="PF04082">
    <property type="entry name" value="Fungal_trans"/>
    <property type="match status" value="1"/>
</dbReference>
<keyword evidence="2" id="KW-0288">FMN</keyword>
<dbReference type="GO" id="GO:0008270">
    <property type="term" value="F:zinc ion binding"/>
    <property type="evidence" value="ECO:0007669"/>
    <property type="project" value="InterPro"/>
</dbReference>
<dbReference type="GO" id="GO:0009410">
    <property type="term" value="P:response to xenobiotic stimulus"/>
    <property type="evidence" value="ECO:0007669"/>
    <property type="project" value="TreeGrafter"/>
</dbReference>
<evidence type="ECO:0000256" key="1">
    <source>
        <dbReference type="ARBA" id="ARBA00022630"/>
    </source>
</evidence>
<dbReference type="SUPFAM" id="SSF51412">
    <property type="entry name" value="Inosine monophosphate dehydrogenase (IMPDH)"/>
    <property type="match status" value="1"/>
</dbReference>
<organism evidence="11 12">
    <name type="scientific">Aureobasidium vineae</name>
    <dbReference type="NCBI Taxonomy" id="2773715"/>
    <lineage>
        <taxon>Eukaryota</taxon>
        <taxon>Fungi</taxon>
        <taxon>Dikarya</taxon>
        <taxon>Ascomycota</taxon>
        <taxon>Pezizomycotina</taxon>
        <taxon>Dothideomycetes</taxon>
        <taxon>Dothideomycetidae</taxon>
        <taxon>Dothideales</taxon>
        <taxon>Saccotheciaceae</taxon>
        <taxon>Aureobasidium</taxon>
    </lineage>
</organism>
<dbReference type="GO" id="GO:0006351">
    <property type="term" value="P:DNA-templated transcription"/>
    <property type="evidence" value="ECO:0007669"/>
    <property type="project" value="InterPro"/>
</dbReference>
<accession>A0A9N8PAU6</accession>
<dbReference type="CDD" id="cd12148">
    <property type="entry name" value="fungal_TF_MHR"/>
    <property type="match status" value="1"/>
</dbReference>
<dbReference type="AlphaFoldDB" id="A0A9N8PAU6"/>
<dbReference type="PANTHER" id="PTHR31779:SF5">
    <property type="entry name" value="ZN(II)2CYS6 TRANSCRIPTION FACTOR (EUROFUNG)"/>
    <property type="match status" value="1"/>
</dbReference>
<proteinExistence type="predicted"/>
<evidence type="ECO:0000256" key="4">
    <source>
        <dbReference type="ARBA" id="ARBA00022833"/>
    </source>
</evidence>
<keyword evidence="8" id="KW-0804">Transcription</keyword>
<evidence type="ECO:0000256" key="2">
    <source>
        <dbReference type="ARBA" id="ARBA00022643"/>
    </source>
</evidence>
<reference evidence="11" key="1">
    <citation type="submission" date="2020-06" db="EMBL/GenBank/DDBJ databases">
        <authorList>
            <person name="Onetto C."/>
        </authorList>
    </citation>
    <scope>NUCLEOTIDE SEQUENCE</scope>
</reference>
<dbReference type="Proteomes" id="UP000716446">
    <property type="component" value="Unassembled WGS sequence"/>
</dbReference>
<keyword evidence="6" id="KW-0805">Transcription regulation</keyword>
<evidence type="ECO:0000256" key="6">
    <source>
        <dbReference type="ARBA" id="ARBA00023015"/>
    </source>
</evidence>
<evidence type="ECO:0000259" key="10">
    <source>
        <dbReference type="Pfam" id="PF04082"/>
    </source>
</evidence>
<keyword evidence="5" id="KW-0560">Oxidoreductase</keyword>
<evidence type="ECO:0000256" key="8">
    <source>
        <dbReference type="ARBA" id="ARBA00023163"/>
    </source>
</evidence>